<evidence type="ECO:0000313" key="3">
    <source>
        <dbReference type="Proteomes" id="UP000257109"/>
    </source>
</evidence>
<evidence type="ECO:0000313" key="2">
    <source>
        <dbReference type="EMBL" id="RDY00901.1"/>
    </source>
</evidence>
<accession>A0A371HDM9</accession>
<name>A0A371HDM9_MUCPR</name>
<feature type="compositionally biased region" description="Basic residues" evidence="1">
    <location>
        <begin position="69"/>
        <end position="81"/>
    </location>
</feature>
<sequence>MLHALQIQGQRRLISGGKNKKKEQARYFGNENQNNKTQNFPYCPYCKKRKTNHPPKKFWWRSNVLKHTKKNCKSHQQQRKTKVVEDQQEEEE</sequence>
<evidence type="ECO:0000256" key="1">
    <source>
        <dbReference type="SAM" id="MobiDB-lite"/>
    </source>
</evidence>
<dbReference type="EMBL" id="QJKJ01002879">
    <property type="protein sequence ID" value="RDY00901.1"/>
    <property type="molecule type" value="Genomic_DNA"/>
</dbReference>
<dbReference type="Proteomes" id="UP000257109">
    <property type="component" value="Unassembled WGS sequence"/>
</dbReference>
<dbReference type="AlphaFoldDB" id="A0A371HDM9"/>
<organism evidence="2 3">
    <name type="scientific">Mucuna pruriens</name>
    <name type="common">Velvet bean</name>
    <name type="synonym">Dolichos pruriens</name>
    <dbReference type="NCBI Taxonomy" id="157652"/>
    <lineage>
        <taxon>Eukaryota</taxon>
        <taxon>Viridiplantae</taxon>
        <taxon>Streptophyta</taxon>
        <taxon>Embryophyta</taxon>
        <taxon>Tracheophyta</taxon>
        <taxon>Spermatophyta</taxon>
        <taxon>Magnoliopsida</taxon>
        <taxon>eudicotyledons</taxon>
        <taxon>Gunneridae</taxon>
        <taxon>Pentapetalae</taxon>
        <taxon>rosids</taxon>
        <taxon>fabids</taxon>
        <taxon>Fabales</taxon>
        <taxon>Fabaceae</taxon>
        <taxon>Papilionoideae</taxon>
        <taxon>50 kb inversion clade</taxon>
        <taxon>NPAAA clade</taxon>
        <taxon>indigoferoid/millettioid clade</taxon>
        <taxon>Phaseoleae</taxon>
        <taxon>Mucuna</taxon>
    </lineage>
</organism>
<proteinExistence type="predicted"/>
<reference evidence="2" key="1">
    <citation type="submission" date="2018-05" db="EMBL/GenBank/DDBJ databases">
        <title>Draft genome of Mucuna pruriens seed.</title>
        <authorList>
            <person name="Nnadi N.E."/>
            <person name="Vos R."/>
            <person name="Hasami M.H."/>
            <person name="Devisetty U.K."/>
            <person name="Aguiy J.C."/>
        </authorList>
    </citation>
    <scope>NUCLEOTIDE SEQUENCE [LARGE SCALE GENOMIC DNA]</scope>
    <source>
        <strain evidence="2">JCA_2017</strain>
    </source>
</reference>
<comment type="caution">
    <text evidence="2">The sequence shown here is derived from an EMBL/GenBank/DDBJ whole genome shotgun (WGS) entry which is preliminary data.</text>
</comment>
<feature type="region of interest" description="Disordered" evidence="1">
    <location>
        <begin position="69"/>
        <end position="92"/>
    </location>
</feature>
<protein>
    <submittedName>
        <fullName evidence="2">Uncharacterized protein</fullName>
    </submittedName>
</protein>
<gene>
    <name evidence="2" type="ORF">CR513_15858</name>
</gene>
<keyword evidence="3" id="KW-1185">Reference proteome</keyword>
<feature type="non-terminal residue" evidence="2">
    <location>
        <position position="1"/>
    </location>
</feature>
<feature type="region of interest" description="Disordered" evidence="1">
    <location>
        <begin position="1"/>
        <end position="34"/>
    </location>
</feature>